<organism evidence="12 13">
    <name type="scientific">Mycoplasmopsis caviae</name>
    <dbReference type="NCBI Taxonomy" id="55603"/>
    <lineage>
        <taxon>Bacteria</taxon>
        <taxon>Bacillati</taxon>
        <taxon>Mycoplasmatota</taxon>
        <taxon>Mycoplasmoidales</taxon>
        <taxon>Metamycoplasmataceae</taxon>
        <taxon>Mycoplasmopsis</taxon>
    </lineage>
</organism>
<reference evidence="11" key="2">
    <citation type="submission" date="2022-07" db="EMBL/GenBank/DDBJ databases">
        <title>Complete genome of Mycoplasma caviae type strain G122.</title>
        <authorList>
            <person name="Spergser J."/>
        </authorList>
    </citation>
    <scope>NUCLEOTIDE SEQUENCE</scope>
    <source>
        <strain evidence="11">G122</strain>
    </source>
</reference>
<dbReference type="HAMAP" id="MF_00100_B">
    <property type="entry name" value="IF_2_B"/>
    <property type="match status" value="1"/>
</dbReference>
<reference evidence="12 13" key="1">
    <citation type="submission" date="2018-12" db="EMBL/GenBank/DDBJ databases">
        <authorList>
            <consortium name="Pathogen Informatics"/>
        </authorList>
    </citation>
    <scope>NUCLEOTIDE SEQUENCE [LARGE SCALE GENOMIC DNA]</scope>
    <source>
        <strain evidence="12 13">NCTC10126</strain>
    </source>
</reference>
<dbReference type="Proteomes" id="UP001058569">
    <property type="component" value="Chromosome"/>
</dbReference>
<evidence type="ECO:0000259" key="10">
    <source>
        <dbReference type="PROSITE" id="PS51722"/>
    </source>
</evidence>
<dbReference type="PRINTS" id="PR00315">
    <property type="entry name" value="ELONGATNFCT"/>
</dbReference>
<feature type="region of interest" description="G-domain" evidence="8">
    <location>
        <begin position="113"/>
        <end position="261"/>
    </location>
</feature>
<dbReference type="InterPro" id="IPR023115">
    <property type="entry name" value="TIF_IF2_dom3"/>
</dbReference>
<dbReference type="PANTHER" id="PTHR43381">
    <property type="entry name" value="TRANSLATION INITIATION FACTOR IF-2-RELATED"/>
    <property type="match status" value="1"/>
</dbReference>
<dbReference type="InterPro" id="IPR036925">
    <property type="entry name" value="TIF_IF2_dom3_sf"/>
</dbReference>
<proteinExistence type="inferred from homology"/>
<evidence type="ECO:0000256" key="2">
    <source>
        <dbReference type="ARBA" id="ARBA00020675"/>
    </source>
</evidence>
<dbReference type="InterPro" id="IPR044145">
    <property type="entry name" value="IF2_II"/>
</dbReference>
<dbReference type="InterPro" id="IPR027417">
    <property type="entry name" value="P-loop_NTPase"/>
</dbReference>
<accession>A0A3P8LI10</accession>
<dbReference type="GO" id="GO:0005525">
    <property type="term" value="F:GTP binding"/>
    <property type="evidence" value="ECO:0007669"/>
    <property type="project" value="UniProtKB-KW"/>
</dbReference>
<dbReference type="NCBIfam" id="TIGR00487">
    <property type="entry name" value="IF-2"/>
    <property type="match status" value="1"/>
</dbReference>
<dbReference type="FunFam" id="3.40.50.10050:FF:000001">
    <property type="entry name" value="Translation initiation factor IF-2"/>
    <property type="match status" value="1"/>
</dbReference>
<dbReference type="Pfam" id="PF11987">
    <property type="entry name" value="IF-2"/>
    <property type="match status" value="1"/>
</dbReference>
<dbReference type="GO" id="GO:0005829">
    <property type="term" value="C:cytosol"/>
    <property type="evidence" value="ECO:0007669"/>
    <property type="project" value="TreeGrafter"/>
</dbReference>
<feature type="binding site" evidence="8">
    <location>
        <begin position="219"/>
        <end position="222"/>
    </location>
    <ligand>
        <name>GTP</name>
        <dbReference type="ChEBI" id="CHEBI:37565"/>
    </ligand>
</feature>
<evidence type="ECO:0000313" key="13">
    <source>
        <dbReference type="Proteomes" id="UP000280036"/>
    </source>
</evidence>
<name>A0A3P8LI10_9BACT</name>
<dbReference type="Pfam" id="PF00009">
    <property type="entry name" value="GTP_EFTU"/>
    <property type="match status" value="1"/>
</dbReference>
<dbReference type="Gene3D" id="3.40.50.300">
    <property type="entry name" value="P-loop containing nucleotide triphosphate hydrolases"/>
    <property type="match status" value="1"/>
</dbReference>
<dbReference type="EMBL" id="UZVY01000001">
    <property type="protein sequence ID" value="VDR41892.1"/>
    <property type="molecule type" value="Genomic_DNA"/>
</dbReference>
<dbReference type="GO" id="GO:0003924">
    <property type="term" value="F:GTPase activity"/>
    <property type="evidence" value="ECO:0007669"/>
    <property type="project" value="UniProtKB-UniRule"/>
</dbReference>
<sequence length="601" mass="66569">MPKKNRISNVDEVKSQLSEIRTEVKNGVFIFTNKMPLGEFAQKIGMNTNDLIKRFLMKGKLYQINYILDEEEIAEVCMERGLDFKKEQNVDAANFLHAVKFEDNEKLLVKRPPIITVMGHVDHGKTTLIDFIRKTKVAESESSGITQHTGAYQVIHNGNKITFIDTPGHEAFTEMRSRGAKITDIVVLVVAADDGVMPQTKEAIDHAKAANVPIIVFVNKMDKPNKDLERIKRELAECNVIVEEYGGDVQMVTGSAMKGQGIDNLFEAINLLAQLLDLKANRSRYPVGTVIESKIDKGVGVVSTLIVENGSLYKGDFIVAGSSYGRIRSLQDAVGKTLEHAHPGTPVIVSGLNTSPLAGDRFIGFQDEKFAKKLAEEKAQIDKNRALYDKSQTAEIEVGRKVFNVIIRSDVQGTAEAIKGKIDGMCNDEAMIKVIGAQAGQITNADLLLAQASDARIITFNVKPSATIKQSAKYSGITIVNYSVIYKIIEDMEAHLKGQKAVIYEEKKIGSAHIIKVFFYSKLGSIAGCMMDEGVVKANCKVKVFRGRKMIHDGVIETLKRELNDAKEVEKGKDFGTHIKKFNDIKEDDILEFFEDVPVNV</sequence>
<dbReference type="RefSeq" id="WP_126118145.1">
    <property type="nucleotide sequence ID" value="NZ_CP101806.1"/>
</dbReference>
<feature type="binding site" evidence="8">
    <location>
        <begin position="165"/>
        <end position="169"/>
    </location>
    <ligand>
        <name>GTP</name>
        <dbReference type="ChEBI" id="CHEBI:37565"/>
    </ligand>
</feature>
<dbReference type="NCBIfam" id="TIGR00231">
    <property type="entry name" value="small_GTP"/>
    <property type="match status" value="1"/>
</dbReference>
<protein>
    <recommendedName>
        <fullName evidence="2 8">Translation initiation factor IF-2</fullName>
    </recommendedName>
</protein>
<dbReference type="SUPFAM" id="SSF52540">
    <property type="entry name" value="P-loop containing nucleoside triphosphate hydrolases"/>
    <property type="match status" value="1"/>
</dbReference>
<keyword evidence="8" id="KW-0963">Cytoplasm</keyword>
<dbReference type="CDD" id="cd03702">
    <property type="entry name" value="IF2_mtIF2_II"/>
    <property type="match status" value="1"/>
</dbReference>
<dbReference type="Gene3D" id="3.40.50.10050">
    <property type="entry name" value="Translation initiation factor IF- 2, domain 3"/>
    <property type="match status" value="1"/>
</dbReference>
<feature type="domain" description="Tr-type G" evidence="10">
    <location>
        <begin position="110"/>
        <end position="279"/>
    </location>
</feature>
<evidence type="ECO:0000256" key="5">
    <source>
        <dbReference type="ARBA" id="ARBA00022917"/>
    </source>
</evidence>
<comment type="function">
    <text evidence="7 8 9">One of the essential components for the initiation of protein synthesis. Protects formylmethionyl-tRNA from spontaneous hydrolysis and promotes its binding to the 30S ribosomal subunits. Also involved in the hydrolysis of GTP during the formation of the 70S ribosomal complex.</text>
</comment>
<dbReference type="FunFam" id="3.40.50.300:FF:000019">
    <property type="entry name" value="Translation initiation factor IF-2"/>
    <property type="match status" value="1"/>
</dbReference>
<dbReference type="InterPro" id="IPR053905">
    <property type="entry name" value="EF-G-like_DII"/>
</dbReference>
<keyword evidence="5 8" id="KW-0648">Protein biosynthesis</keyword>
<evidence type="ECO:0000256" key="9">
    <source>
        <dbReference type="RuleBase" id="RU000644"/>
    </source>
</evidence>
<dbReference type="InterPro" id="IPR005225">
    <property type="entry name" value="Small_GTP-bd"/>
</dbReference>
<dbReference type="AlphaFoldDB" id="A0A3P8LI10"/>
<dbReference type="Gene3D" id="2.40.30.10">
    <property type="entry name" value="Translation factors"/>
    <property type="match status" value="2"/>
</dbReference>
<keyword evidence="6 8" id="KW-0342">GTP-binding</keyword>
<keyword evidence="3 8" id="KW-0396">Initiation factor</keyword>
<dbReference type="InterPro" id="IPR006847">
    <property type="entry name" value="IF2_N"/>
</dbReference>
<dbReference type="Pfam" id="PF04760">
    <property type="entry name" value="IF2_N"/>
    <property type="match status" value="1"/>
</dbReference>
<dbReference type="SUPFAM" id="SSF50447">
    <property type="entry name" value="Translation proteins"/>
    <property type="match status" value="2"/>
</dbReference>
<dbReference type="Pfam" id="PF22042">
    <property type="entry name" value="EF-G_D2"/>
    <property type="match status" value="1"/>
</dbReference>
<comment type="similarity">
    <text evidence="1 8 9">Belongs to the TRAFAC class translation factor GTPase superfamily. Classic translation factor GTPase family. IF-2 subfamily.</text>
</comment>
<feature type="binding site" evidence="8">
    <location>
        <begin position="119"/>
        <end position="126"/>
    </location>
    <ligand>
        <name>GTP</name>
        <dbReference type="ChEBI" id="CHEBI:37565"/>
    </ligand>
</feature>
<dbReference type="SUPFAM" id="SSF52156">
    <property type="entry name" value="Initiation factor IF2/eIF5b, domain 3"/>
    <property type="match status" value="1"/>
</dbReference>
<evidence type="ECO:0000256" key="8">
    <source>
        <dbReference type="HAMAP-Rule" id="MF_00100"/>
    </source>
</evidence>
<evidence type="ECO:0000256" key="3">
    <source>
        <dbReference type="ARBA" id="ARBA00022540"/>
    </source>
</evidence>
<evidence type="ECO:0000313" key="11">
    <source>
        <dbReference type="EMBL" id="UUD35329.1"/>
    </source>
</evidence>
<gene>
    <name evidence="12" type="primary">infB_1</name>
    <name evidence="8 11" type="synonym">infB</name>
    <name evidence="12" type="ORF">NCTC10126_00380</name>
    <name evidence="11" type="ORF">NPA07_00420</name>
</gene>
<evidence type="ECO:0000256" key="6">
    <source>
        <dbReference type="ARBA" id="ARBA00023134"/>
    </source>
</evidence>
<comment type="subcellular location">
    <subcellularLocation>
        <location evidence="8">Cytoplasm</location>
    </subcellularLocation>
</comment>
<keyword evidence="4 8" id="KW-0547">Nucleotide-binding</keyword>
<dbReference type="Proteomes" id="UP000280036">
    <property type="component" value="Unassembled WGS sequence"/>
</dbReference>
<keyword evidence="14" id="KW-1185">Reference proteome</keyword>
<evidence type="ECO:0000256" key="7">
    <source>
        <dbReference type="ARBA" id="ARBA00025162"/>
    </source>
</evidence>
<dbReference type="PROSITE" id="PS51722">
    <property type="entry name" value="G_TR_2"/>
    <property type="match status" value="1"/>
</dbReference>
<evidence type="ECO:0000313" key="14">
    <source>
        <dbReference type="Proteomes" id="UP001058569"/>
    </source>
</evidence>
<dbReference type="InterPro" id="IPR000795">
    <property type="entry name" value="T_Tr_GTP-bd_dom"/>
</dbReference>
<dbReference type="OrthoDB" id="9811804at2"/>
<evidence type="ECO:0000256" key="1">
    <source>
        <dbReference type="ARBA" id="ARBA00007733"/>
    </source>
</evidence>
<dbReference type="PANTHER" id="PTHR43381:SF5">
    <property type="entry name" value="TR-TYPE G DOMAIN-CONTAINING PROTEIN"/>
    <property type="match status" value="1"/>
</dbReference>
<dbReference type="InterPro" id="IPR000178">
    <property type="entry name" value="TF_IF2_bacterial-like"/>
</dbReference>
<dbReference type="EMBL" id="CP101806">
    <property type="protein sequence ID" value="UUD35329.1"/>
    <property type="molecule type" value="Genomic_DNA"/>
</dbReference>
<dbReference type="InterPro" id="IPR015760">
    <property type="entry name" value="TIF_IF2"/>
</dbReference>
<dbReference type="FunFam" id="2.40.30.10:FF:000008">
    <property type="entry name" value="Translation initiation factor IF-2"/>
    <property type="match status" value="1"/>
</dbReference>
<evidence type="ECO:0000313" key="12">
    <source>
        <dbReference type="EMBL" id="VDR41892.1"/>
    </source>
</evidence>
<dbReference type="InterPro" id="IPR009000">
    <property type="entry name" value="Transl_B-barrel_sf"/>
</dbReference>
<dbReference type="CDD" id="cd03692">
    <property type="entry name" value="mtIF2_IVc"/>
    <property type="match status" value="1"/>
</dbReference>
<evidence type="ECO:0000256" key="4">
    <source>
        <dbReference type="ARBA" id="ARBA00022741"/>
    </source>
</evidence>
<dbReference type="GO" id="GO:0003743">
    <property type="term" value="F:translation initiation factor activity"/>
    <property type="evidence" value="ECO:0007669"/>
    <property type="project" value="UniProtKB-UniRule"/>
</dbReference>
<dbReference type="CDD" id="cd01887">
    <property type="entry name" value="IF2_eIF5B"/>
    <property type="match status" value="1"/>
</dbReference>
<dbReference type="FunFam" id="2.40.30.10:FF:000054">
    <property type="entry name" value="Translation initiation factor IF-2"/>
    <property type="match status" value="1"/>
</dbReference>